<gene>
    <name evidence="1" type="ORF">METZ01_LOCUS172701</name>
</gene>
<dbReference type="PANTHER" id="PTHR40267">
    <property type="entry name" value="BLR3294 PROTEIN"/>
    <property type="match status" value="1"/>
</dbReference>
<organism evidence="1">
    <name type="scientific">marine metagenome</name>
    <dbReference type="NCBI Taxonomy" id="408172"/>
    <lineage>
        <taxon>unclassified sequences</taxon>
        <taxon>metagenomes</taxon>
        <taxon>ecological metagenomes</taxon>
    </lineage>
</organism>
<protein>
    <submittedName>
        <fullName evidence="1">Uncharacterized protein</fullName>
    </submittedName>
</protein>
<accession>A0A382C341</accession>
<dbReference type="AlphaFoldDB" id="A0A382C341"/>
<dbReference type="PANTHER" id="PTHR40267:SF1">
    <property type="entry name" value="BLR3294 PROTEIN"/>
    <property type="match status" value="1"/>
</dbReference>
<reference evidence="1" key="1">
    <citation type="submission" date="2018-05" db="EMBL/GenBank/DDBJ databases">
        <authorList>
            <person name="Lanie J.A."/>
            <person name="Ng W.-L."/>
            <person name="Kazmierczak K.M."/>
            <person name="Andrzejewski T.M."/>
            <person name="Davidsen T.M."/>
            <person name="Wayne K.J."/>
            <person name="Tettelin H."/>
            <person name="Glass J.I."/>
            <person name="Rusch D."/>
            <person name="Podicherti R."/>
            <person name="Tsui H.-C.T."/>
            <person name="Winkler M.E."/>
        </authorList>
    </citation>
    <scope>NUCLEOTIDE SEQUENCE</scope>
</reference>
<dbReference type="InterPro" id="IPR053714">
    <property type="entry name" value="Iso_Racemase_Enz_sf"/>
</dbReference>
<dbReference type="Gene3D" id="3.40.50.12500">
    <property type="match status" value="1"/>
</dbReference>
<dbReference type="InterPro" id="IPR026286">
    <property type="entry name" value="MaiA/AMDase"/>
</dbReference>
<dbReference type="Pfam" id="PF17645">
    <property type="entry name" value="Amdase"/>
    <property type="match status" value="1"/>
</dbReference>
<sequence>MMTTTRKYTEYAPKGLIGVLTPQANTTVEPELAILCPPGFAIINARMVSDKADMEDRLSDYLENIDAEIDQFASAPVNTLALAVTGPSYLIGPARERTLVRRIEVIRGVPLVTTAQAVCDAQHILGARTIDLLSPYPPSLTEKSQAYWMAQGYRIGETIALQGDDDSFHPIYAMSSQSAGIALKEMQESAADAIVMLGTGLPTLRPMAAYSGWRGPPVLSCLFCLAWRAVQAATGQSPDLRGLRQWQSSQHWRRRLPPE</sequence>
<evidence type="ECO:0000313" key="1">
    <source>
        <dbReference type="EMBL" id="SVB19847.1"/>
    </source>
</evidence>
<dbReference type="EMBL" id="UINC01032343">
    <property type="protein sequence ID" value="SVB19847.1"/>
    <property type="molecule type" value="Genomic_DNA"/>
</dbReference>
<proteinExistence type="predicted"/>
<name>A0A382C341_9ZZZZ</name>